<evidence type="ECO:0000313" key="2">
    <source>
        <dbReference type="Proteomes" id="UP001732700"/>
    </source>
</evidence>
<dbReference type="Proteomes" id="UP001732700">
    <property type="component" value="Chromosome 5C"/>
</dbReference>
<reference evidence="1" key="2">
    <citation type="submission" date="2025-09" db="UniProtKB">
        <authorList>
            <consortium name="EnsemblPlants"/>
        </authorList>
    </citation>
    <scope>IDENTIFICATION</scope>
</reference>
<protein>
    <submittedName>
        <fullName evidence="1">Uncharacterized protein</fullName>
    </submittedName>
</protein>
<organism evidence="1 2">
    <name type="scientific">Avena sativa</name>
    <name type="common">Oat</name>
    <dbReference type="NCBI Taxonomy" id="4498"/>
    <lineage>
        <taxon>Eukaryota</taxon>
        <taxon>Viridiplantae</taxon>
        <taxon>Streptophyta</taxon>
        <taxon>Embryophyta</taxon>
        <taxon>Tracheophyta</taxon>
        <taxon>Spermatophyta</taxon>
        <taxon>Magnoliopsida</taxon>
        <taxon>Liliopsida</taxon>
        <taxon>Poales</taxon>
        <taxon>Poaceae</taxon>
        <taxon>BOP clade</taxon>
        <taxon>Pooideae</taxon>
        <taxon>Poodae</taxon>
        <taxon>Poeae</taxon>
        <taxon>Poeae Chloroplast Group 1 (Aveneae type)</taxon>
        <taxon>Aveninae</taxon>
        <taxon>Avena</taxon>
    </lineage>
</organism>
<sequence length="714" mass="79913">MSPHLFGHWLVSISEGDAKKVGSDDRMGEIQQRGHDWLVLMGPTGEMIIGRHRHAGDMICIGSMVKFSSYQATVLSCLISPTEVRSEELSKLRNSLEALDKDGSISDKVGSDQGYRDQEKSAGVILPEDFSTKARPNIPFGTVTPLTFSKQVGAGKDQVSGSNEVGMFDSARIPPIRKQSDLNLVPVQDEFDKMIDDMAYRGITPNPKTPPDPAVTAFPCLDSSMAVFEVDPTPWLPWGHQIIDGGGTRLPRTYYYPSQDPPALHQDFCIAVVEPPIPPHLAGHWREQVQNFLVGPLQRHVIDVQPSMFGVGLFRLSGPNSVNALVQHGNYQIQNRFVRFMHVNDADANHRATLGFRRGWLMFLGIPPDYRTTYDIANAVSTFGQYHFWNNNDPILERALVYAYFPSPQLVPRDVVFGKFATVGGAKETWTAAVFILSAEFSDALPTDEDQMPLDGNPHPMPGQLQHHLNLFVQPQYPEVGWDAIQHPQNNQHGAEDNEVEQQDEVEEEVQESMVLDRSQNSDSSGSVAGPDAQQRQHIMEMIQVGRVQTIIGSVLPPELRWKQFFEWLLPNLGVKSIPLSLQCSPFAFLKRPWSVDFCSGHDFAGFTSSDQQETLRRIITVSKHRPINRTLNFDVMLEVSSEAPIFTASPVKSPKKRVYKGKKQVVQPSVRRFTRSCLKSDGMRPKPVLDVAAQLKKKPRAKLLLVQLNEDNQ</sequence>
<dbReference type="EnsemblPlants" id="AVESA.00010b.r2.5CG0914330.1">
    <property type="protein sequence ID" value="AVESA.00010b.r2.5CG0914330.1.CDS"/>
    <property type="gene ID" value="AVESA.00010b.r2.5CG0914330"/>
</dbReference>
<accession>A0ACD5Y5U5</accession>
<name>A0ACD5Y5U5_AVESA</name>
<proteinExistence type="predicted"/>
<evidence type="ECO:0000313" key="1">
    <source>
        <dbReference type="EnsemblPlants" id="AVESA.00010b.r2.5CG0914330.1.CDS"/>
    </source>
</evidence>
<reference evidence="1" key="1">
    <citation type="submission" date="2021-05" db="EMBL/GenBank/DDBJ databases">
        <authorList>
            <person name="Scholz U."/>
            <person name="Mascher M."/>
            <person name="Fiebig A."/>
        </authorList>
    </citation>
    <scope>NUCLEOTIDE SEQUENCE [LARGE SCALE GENOMIC DNA]</scope>
</reference>
<keyword evidence="2" id="KW-1185">Reference proteome</keyword>